<comment type="caution">
    <text evidence="3">The sequence shown here is derived from an EMBL/GenBank/DDBJ whole genome shotgun (WGS) entry which is preliminary data.</text>
</comment>
<dbReference type="Proteomes" id="UP001603418">
    <property type="component" value="Unassembled WGS sequence"/>
</dbReference>
<sequence>MAPPGARERGDDSEEFSDTAADDHGLPAPRVRYRYSDRDPETIEQAKKAVAEAGAAVGIPLDDSPFLLPAGGSPHHQGTTRMGPAHDGTSVRDSHSRVWNTRGCGSPATTSSRRPPPAPHPDVRRPRRPGRPRTPGPPSGHGRAEHTGRVTAVSRARVRAGCRRSRAVPRGPWRRWCASSPRNPVRKPLTGPDTAWSAAFTPALEGTPTAE</sequence>
<dbReference type="Pfam" id="PF05199">
    <property type="entry name" value="GMC_oxred_C"/>
    <property type="match status" value="1"/>
</dbReference>
<name>A0ABW6Z7U9_9ACTN</name>
<feature type="compositionally biased region" description="Basic residues" evidence="1">
    <location>
        <begin position="156"/>
        <end position="167"/>
    </location>
</feature>
<dbReference type="RefSeq" id="WP_359183439.1">
    <property type="nucleotide sequence ID" value="NZ_JBFACJ010000030.1"/>
</dbReference>
<keyword evidence="4" id="KW-1185">Reference proteome</keyword>
<evidence type="ECO:0000259" key="2">
    <source>
        <dbReference type="Pfam" id="PF05199"/>
    </source>
</evidence>
<feature type="domain" description="Glucose-methanol-choline oxidoreductase C-terminal" evidence="2">
    <location>
        <begin position="21"/>
        <end position="103"/>
    </location>
</feature>
<gene>
    <name evidence="3" type="ORF">ACF1HC_35035</name>
</gene>
<feature type="compositionally biased region" description="Basic and acidic residues" evidence="1">
    <location>
        <begin position="34"/>
        <end position="50"/>
    </location>
</feature>
<evidence type="ECO:0000313" key="3">
    <source>
        <dbReference type="EMBL" id="MFF9886766.1"/>
    </source>
</evidence>
<reference evidence="3 4" key="1">
    <citation type="submission" date="2024-10" db="EMBL/GenBank/DDBJ databases">
        <title>The Natural Products Discovery Center: Release of the First 8490 Sequenced Strains for Exploring Actinobacteria Biosynthetic Diversity.</title>
        <authorList>
            <person name="Kalkreuter E."/>
            <person name="Kautsar S.A."/>
            <person name="Yang D."/>
            <person name="Bader C.D."/>
            <person name="Teijaro C.N."/>
            <person name="Fluegel L."/>
            <person name="Davis C.M."/>
            <person name="Simpson J.R."/>
            <person name="Lauterbach L."/>
            <person name="Steele A.D."/>
            <person name="Gui C."/>
            <person name="Meng S."/>
            <person name="Li G."/>
            <person name="Viehrig K."/>
            <person name="Ye F."/>
            <person name="Su P."/>
            <person name="Kiefer A.F."/>
            <person name="Nichols A."/>
            <person name="Cepeda A.J."/>
            <person name="Yan W."/>
            <person name="Fan B."/>
            <person name="Jiang Y."/>
            <person name="Adhikari A."/>
            <person name="Zheng C.-J."/>
            <person name="Schuster L."/>
            <person name="Cowan T.M."/>
            <person name="Smanski M.J."/>
            <person name="Chevrette M.G."/>
            <person name="De Carvalho L.P.S."/>
            <person name="Shen B."/>
        </authorList>
    </citation>
    <scope>NUCLEOTIDE SEQUENCE [LARGE SCALE GENOMIC DNA]</scope>
    <source>
        <strain evidence="3 4">NPDC013366</strain>
    </source>
</reference>
<dbReference type="EMBL" id="JBICBM010000023">
    <property type="protein sequence ID" value="MFF9886766.1"/>
    <property type="molecule type" value="Genomic_DNA"/>
</dbReference>
<dbReference type="InterPro" id="IPR007867">
    <property type="entry name" value="GMC_OxRtase_C"/>
</dbReference>
<dbReference type="SUPFAM" id="SSF54373">
    <property type="entry name" value="FAD-linked reductases, C-terminal domain"/>
    <property type="match status" value="1"/>
</dbReference>
<proteinExistence type="predicted"/>
<organism evidence="3 4">
    <name type="scientific">Streptomyces eurythermus</name>
    <dbReference type="NCBI Taxonomy" id="42237"/>
    <lineage>
        <taxon>Bacteria</taxon>
        <taxon>Bacillati</taxon>
        <taxon>Actinomycetota</taxon>
        <taxon>Actinomycetes</taxon>
        <taxon>Kitasatosporales</taxon>
        <taxon>Streptomycetaceae</taxon>
        <taxon>Streptomyces</taxon>
    </lineage>
</organism>
<evidence type="ECO:0000256" key="1">
    <source>
        <dbReference type="SAM" id="MobiDB-lite"/>
    </source>
</evidence>
<feature type="compositionally biased region" description="Basic and acidic residues" evidence="1">
    <location>
        <begin position="1"/>
        <end position="10"/>
    </location>
</feature>
<accession>A0ABW6Z7U9</accession>
<evidence type="ECO:0000313" key="4">
    <source>
        <dbReference type="Proteomes" id="UP001603418"/>
    </source>
</evidence>
<protein>
    <submittedName>
        <fullName evidence="3">GMC oxidoreductase</fullName>
    </submittedName>
</protein>
<feature type="region of interest" description="Disordered" evidence="1">
    <location>
        <begin position="1"/>
        <end position="211"/>
    </location>
</feature>